<keyword evidence="2" id="KW-0833">Ubl conjugation pathway</keyword>
<evidence type="ECO:0000313" key="6">
    <source>
        <dbReference type="Proteomes" id="UP000054359"/>
    </source>
</evidence>
<sequence length="144" mass="16790">MIRMKFIEGCLQNIANNRSVIISMRLLPKLFASFQQFRGSSDTHSVTIWAEKEHKMMKHFFNNLVTYTSSIRNNKFSMYSHKDEIQVRLHFLTCVFSTAGSPENFRLNHEQVDILWQCLATDSECADELFGWLLNQAKGKDQHA</sequence>
<dbReference type="OrthoDB" id="6537736at2759"/>
<keyword evidence="3 5" id="KW-0378">Hydrolase</keyword>
<dbReference type="GO" id="GO:0008233">
    <property type="term" value="F:peptidase activity"/>
    <property type="evidence" value="ECO:0007669"/>
    <property type="project" value="UniProtKB-KW"/>
</dbReference>
<dbReference type="EMBL" id="KK118485">
    <property type="protein sequence ID" value="KFM73095.1"/>
    <property type="molecule type" value="Genomic_DNA"/>
</dbReference>
<dbReference type="GO" id="GO:0006508">
    <property type="term" value="P:proteolysis"/>
    <property type="evidence" value="ECO:0007669"/>
    <property type="project" value="UniProtKB-KW"/>
</dbReference>
<evidence type="ECO:0000256" key="3">
    <source>
        <dbReference type="ARBA" id="ARBA00022801"/>
    </source>
</evidence>
<protein>
    <submittedName>
        <fullName evidence="5">Ubiquitin carboxyl-terminal hydrolase 34</fullName>
    </submittedName>
</protein>
<reference evidence="5 6" key="1">
    <citation type="submission" date="2013-11" db="EMBL/GenBank/DDBJ databases">
        <title>Genome sequencing of Stegodyphus mimosarum.</title>
        <authorList>
            <person name="Bechsgaard J."/>
        </authorList>
    </citation>
    <scope>NUCLEOTIDE SEQUENCE [LARGE SCALE GENOMIC DNA]</scope>
</reference>
<proteinExistence type="predicted"/>
<evidence type="ECO:0000313" key="5">
    <source>
        <dbReference type="EMBL" id="KFM73095.1"/>
    </source>
</evidence>
<name>A0A087U6V6_STEMI</name>
<feature type="domain" description="UBP34/UBP24/USP9X/USP9Y-like ARM repeat region" evidence="4">
    <location>
        <begin position="2"/>
        <end position="126"/>
    </location>
</feature>
<evidence type="ECO:0000256" key="2">
    <source>
        <dbReference type="ARBA" id="ARBA00022786"/>
    </source>
</evidence>
<dbReference type="STRING" id="407821.A0A087U6V6"/>
<dbReference type="Pfam" id="PF25010">
    <property type="entry name" value="ARM_UBP24_USP9X-Y"/>
    <property type="match status" value="1"/>
</dbReference>
<organism evidence="5 6">
    <name type="scientific">Stegodyphus mimosarum</name>
    <name type="common">African social velvet spider</name>
    <dbReference type="NCBI Taxonomy" id="407821"/>
    <lineage>
        <taxon>Eukaryota</taxon>
        <taxon>Metazoa</taxon>
        <taxon>Ecdysozoa</taxon>
        <taxon>Arthropoda</taxon>
        <taxon>Chelicerata</taxon>
        <taxon>Arachnida</taxon>
        <taxon>Araneae</taxon>
        <taxon>Araneomorphae</taxon>
        <taxon>Entelegynae</taxon>
        <taxon>Eresoidea</taxon>
        <taxon>Eresidae</taxon>
        <taxon>Stegodyphus</taxon>
    </lineage>
</organism>
<dbReference type="OMA" id="WQCLATD"/>
<evidence type="ECO:0000256" key="1">
    <source>
        <dbReference type="ARBA" id="ARBA00022670"/>
    </source>
</evidence>
<feature type="non-terminal residue" evidence="5">
    <location>
        <position position="144"/>
    </location>
</feature>
<keyword evidence="1" id="KW-0645">Protease</keyword>
<accession>A0A087U6V6</accession>
<evidence type="ECO:0000259" key="4">
    <source>
        <dbReference type="Pfam" id="PF25010"/>
    </source>
</evidence>
<keyword evidence="6" id="KW-1185">Reference proteome</keyword>
<dbReference type="AlphaFoldDB" id="A0A087U6V6"/>
<gene>
    <name evidence="5" type="ORF">X975_17633</name>
</gene>
<dbReference type="InterPro" id="IPR056850">
    <property type="entry name" value="ARM_UBP34_24_USP9X_Y"/>
</dbReference>
<dbReference type="Proteomes" id="UP000054359">
    <property type="component" value="Unassembled WGS sequence"/>
</dbReference>